<keyword evidence="2" id="KW-1185">Reference proteome</keyword>
<organism evidence="1 2">
    <name type="scientific">Coniochaeta ligniaria NRRL 30616</name>
    <dbReference type="NCBI Taxonomy" id="1408157"/>
    <lineage>
        <taxon>Eukaryota</taxon>
        <taxon>Fungi</taxon>
        <taxon>Dikarya</taxon>
        <taxon>Ascomycota</taxon>
        <taxon>Pezizomycotina</taxon>
        <taxon>Sordariomycetes</taxon>
        <taxon>Sordariomycetidae</taxon>
        <taxon>Coniochaetales</taxon>
        <taxon>Coniochaetaceae</taxon>
        <taxon>Coniochaeta</taxon>
    </lineage>
</organism>
<dbReference type="EMBL" id="KV875097">
    <property type="protein sequence ID" value="OIW30155.1"/>
    <property type="molecule type" value="Genomic_DNA"/>
</dbReference>
<protein>
    <submittedName>
        <fullName evidence="1">Uncharacterized protein</fullName>
    </submittedName>
</protein>
<gene>
    <name evidence="1" type="ORF">CONLIGDRAFT_576341</name>
</gene>
<sequence length="170" mass="18386">MSTRTIHWFEGSCDLGKINQNHWSFQIAKLVATSPNSPPPQANISWPVQYGLNWSANLPAAGISVSVGGRWQACDKGQAYDLTNLGEWVVSTSSSGTPGWLTVGTINYAYPDVPGIHIIVGVKNPATNSFDPIFIDTTELPPSSSGSYQPQEQVKWWLEGSNLSGSVYST</sequence>
<name>A0A1J7ISK5_9PEZI</name>
<dbReference type="OrthoDB" id="3343459at2759"/>
<evidence type="ECO:0000313" key="1">
    <source>
        <dbReference type="EMBL" id="OIW30155.1"/>
    </source>
</evidence>
<reference evidence="1 2" key="1">
    <citation type="submission" date="2016-10" db="EMBL/GenBank/DDBJ databases">
        <title>Draft genome sequence of Coniochaeta ligniaria NRRL30616, a lignocellulolytic fungus for bioabatement of inhibitors in plant biomass hydrolysates.</title>
        <authorList>
            <consortium name="DOE Joint Genome Institute"/>
            <person name="Jimenez D.J."/>
            <person name="Hector R.E."/>
            <person name="Riley R."/>
            <person name="Sun H."/>
            <person name="Grigoriev I.V."/>
            <person name="Van Elsas J.D."/>
            <person name="Nichols N.N."/>
        </authorList>
    </citation>
    <scope>NUCLEOTIDE SEQUENCE [LARGE SCALE GENOMIC DNA]</scope>
    <source>
        <strain evidence="1 2">NRRL 30616</strain>
    </source>
</reference>
<dbReference type="AlphaFoldDB" id="A0A1J7ISK5"/>
<proteinExistence type="predicted"/>
<accession>A0A1J7ISK5</accession>
<evidence type="ECO:0000313" key="2">
    <source>
        <dbReference type="Proteomes" id="UP000182658"/>
    </source>
</evidence>
<dbReference type="InParanoid" id="A0A1J7ISK5"/>
<dbReference type="Proteomes" id="UP000182658">
    <property type="component" value="Unassembled WGS sequence"/>
</dbReference>